<dbReference type="GO" id="GO:0005524">
    <property type="term" value="F:ATP binding"/>
    <property type="evidence" value="ECO:0007669"/>
    <property type="project" value="InterPro"/>
</dbReference>
<proteinExistence type="inferred from homology"/>
<sequence length="71" mass="7479">MSTTAAPGSGAHSNTTFRDKEKPIAVRSANIVAARAVADAIRTSLGPRGMDKMIRSGRGRQSSQTMETQCS</sequence>
<dbReference type="SUPFAM" id="SSF48592">
    <property type="entry name" value="GroEL equatorial domain-like"/>
    <property type="match status" value="1"/>
</dbReference>
<dbReference type="PROSITE" id="PS00750">
    <property type="entry name" value="TCP1_1"/>
    <property type="match status" value="1"/>
</dbReference>
<organism evidence="3 4">
    <name type="scientific">Apiospora kogelbergensis</name>
    <dbReference type="NCBI Taxonomy" id="1337665"/>
    <lineage>
        <taxon>Eukaryota</taxon>
        <taxon>Fungi</taxon>
        <taxon>Dikarya</taxon>
        <taxon>Ascomycota</taxon>
        <taxon>Pezizomycotina</taxon>
        <taxon>Sordariomycetes</taxon>
        <taxon>Xylariomycetidae</taxon>
        <taxon>Amphisphaeriales</taxon>
        <taxon>Apiosporaceae</taxon>
        <taxon>Apiospora</taxon>
    </lineage>
</organism>
<dbReference type="InterPro" id="IPR002194">
    <property type="entry name" value="Chaperonin_TCP-1_CS"/>
</dbReference>
<dbReference type="GO" id="GO:0006457">
    <property type="term" value="P:protein folding"/>
    <property type="evidence" value="ECO:0007669"/>
    <property type="project" value="InterPro"/>
</dbReference>
<gene>
    <name evidence="3" type="ORF">PG999_013499</name>
</gene>
<dbReference type="GO" id="GO:0051082">
    <property type="term" value="F:unfolded protein binding"/>
    <property type="evidence" value="ECO:0007669"/>
    <property type="project" value="InterPro"/>
</dbReference>
<dbReference type="EMBL" id="JAQQWP010000011">
    <property type="protein sequence ID" value="KAK8095477.1"/>
    <property type="molecule type" value="Genomic_DNA"/>
</dbReference>
<evidence type="ECO:0000313" key="4">
    <source>
        <dbReference type="Proteomes" id="UP001392437"/>
    </source>
</evidence>
<evidence type="ECO:0000256" key="1">
    <source>
        <dbReference type="ARBA" id="ARBA00008020"/>
    </source>
</evidence>
<keyword evidence="4" id="KW-1185">Reference proteome</keyword>
<reference evidence="3 4" key="1">
    <citation type="submission" date="2023-01" db="EMBL/GenBank/DDBJ databases">
        <title>Analysis of 21 Apiospora genomes using comparative genomics revels a genus with tremendous synthesis potential of carbohydrate active enzymes and secondary metabolites.</title>
        <authorList>
            <person name="Sorensen T."/>
        </authorList>
    </citation>
    <scope>NUCLEOTIDE SEQUENCE [LARGE SCALE GENOMIC DNA]</scope>
    <source>
        <strain evidence="3 4">CBS 117206</strain>
    </source>
</reference>
<feature type="compositionally biased region" description="Polar residues" evidence="2">
    <location>
        <begin position="59"/>
        <end position="71"/>
    </location>
</feature>
<name>A0AAW0Q7W9_9PEZI</name>
<dbReference type="Gene3D" id="1.10.560.10">
    <property type="entry name" value="GroEL-like equatorial domain"/>
    <property type="match status" value="1"/>
</dbReference>
<accession>A0AAW0Q7W9</accession>
<protein>
    <submittedName>
        <fullName evidence="3">T-complex protein 1 subunit delta</fullName>
    </submittedName>
</protein>
<dbReference type="AlphaFoldDB" id="A0AAW0Q7W9"/>
<dbReference type="GO" id="GO:0016887">
    <property type="term" value="F:ATP hydrolysis activity"/>
    <property type="evidence" value="ECO:0007669"/>
    <property type="project" value="InterPro"/>
</dbReference>
<comment type="caution">
    <text evidence="3">The sequence shown here is derived from an EMBL/GenBank/DDBJ whole genome shotgun (WGS) entry which is preliminary data.</text>
</comment>
<feature type="region of interest" description="Disordered" evidence="2">
    <location>
        <begin position="47"/>
        <end position="71"/>
    </location>
</feature>
<feature type="region of interest" description="Disordered" evidence="2">
    <location>
        <begin position="1"/>
        <end position="24"/>
    </location>
</feature>
<evidence type="ECO:0000313" key="3">
    <source>
        <dbReference type="EMBL" id="KAK8095477.1"/>
    </source>
</evidence>
<dbReference type="InterPro" id="IPR027413">
    <property type="entry name" value="GROEL-like_equatorial_sf"/>
</dbReference>
<dbReference type="Proteomes" id="UP001392437">
    <property type="component" value="Unassembled WGS sequence"/>
</dbReference>
<feature type="compositionally biased region" description="Polar residues" evidence="2">
    <location>
        <begin position="1"/>
        <end position="16"/>
    </location>
</feature>
<evidence type="ECO:0000256" key="2">
    <source>
        <dbReference type="SAM" id="MobiDB-lite"/>
    </source>
</evidence>
<comment type="similarity">
    <text evidence="1">Belongs to the TCP-1 chaperonin family.</text>
</comment>